<dbReference type="InterPro" id="IPR007712">
    <property type="entry name" value="RelE/ParE_toxin"/>
</dbReference>
<gene>
    <name evidence="2" type="ORF">CLV60_104402</name>
</gene>
<evidence type="ECO:0000313" key="3">
    <source>
        <dbReference type="Proteomes" id="UP000241964"/>
    </source>
</evidence>
<comment type="caution">
    <text evidence="2">The sequence shown here is derived from an EMBL/GenBank/DDBJ whole genome shotgun (WGS) entry which is preliminary data.</text>
</comment>
<keyword evidence="3" id="KW-1185">Reference proteome</keyword>
<evidence type="ECO:0000256" key="1">
    <source>
        <dbReference type="ARBA" id="ARBA00022649"/>
    </source>
</evidence>
<accession>A0A2P8G907</accession>
<dbReference type="EMBL" id="PYAS01000004">
    <property type="protein sequence ID" value="PSL30460.1"/>
    <property type="molecule type" value="Genomic_DNA"/>
</dbReference>
<sequence>MSLPIHWSEEAQDTFDDIITHLELNWSEKEVRKFFRTTRDVLKQISLFPLMYKASKSRREIRRGFLTKQCSLFYEIKEDHILLLYFWDNRRKPTSRN</sequence>
<keyword evidence="1" id="KW-1277">Toxin-antitoxin system</keyword>
<dbReference type="InterPro" id="IPR035093">
    <property type="entry name" value="RelE/ParE_toxin_dom_sf"/>
</dbReference>
<dbReference type="RefSeq" id="WP_106595331.1">
    <property type="nucleotide sequence ID" value="NZ_PYAS01000004.1"/>
</dbReference>
<dbReference type="AlphaFoldDB" id="A0A2P8G907"/>
<dbReference type="Gene3D" id="3.30.2310.20">
    <property type="entry name" value="RelE-like"/>
    <property type="match status" value="1"/>
</dbReference>
<reference evidence="2 3" key="1">
    <citation type="submission" date="2018-03" db="EMBL/GenBank/DDBJ databases">
        <title>Genomic Encyclopedia of Archaeal and Bacterial Type Strains, Phase II (KMG-II): from individual species to whole genera.</title>
        <authorList>
            <person name="Goeker M."/>
        </authorList>
    </citation>
    <scope>NUCLEOTIDE SEQUENCE [LARGE SCALE GENOMIC DNA]</scope>
    <source>
        <strain evidence="2 3">DSM 29057</strain>
    </source>
</reference>
<dbReference type="OrthoDB" id="963196at2"/>
<evidence type="ECO:0000313" key="2">
    <source>
        <dbReference type="EMBL" id="PSL30460.1"/>
    </source>
</evidence>
<organism evidence="2 3">
    <name type="scientific">Dyadobacter jiangsuensis</name>
    <dbReference type="NCBI Taxonomy" id="1591085"/>
    <lineage>
        <taxon>Bacteria</taxon>
        <taxon>Pseudomonadati</taxon>
        <taxon>Bacteroidota</taxon>
        <taxon>Cytophagia</taxon>
        <taxon>Cytophagales</taxon>
        <taxon>Spirosomataceae</taxon>
        <taxon>Dyadobacter</taxon>
    </lineage>
</organism>
<dbReference type="Proteomes" id="UP000241964">
    <property type="component" value="Unassembled WGS sequence"/>
</dbReference>
<dbReference type="Pfam" id="PF05016">
    <property type="entry name" value="ParE_toxin"/>
    <property type="match status" value="1"/>
</dbReference>
<name>A0A2P8G907_9BACT</name>
<proteinExistence type="predicted"/>
<protein>
    <submittedName>
        <fullName evidence="2">Plasmid stabilization system protein ParE</fullName>
    </submittedName>
</protein>